<gene>
    <name evidence="1" type="ORF">DPX16_4708</name>
</gene>
<accession>A0A3N0YGU0</accession>
<evidence type="ECO:0000313" key="2">
    <source>
        <dbReference type="Proteomes" id="UP000281406"/>
    </source>
</evidence>
<dbReference type="EMBL" id="RJVU01042594">
    <property type="protein sequence ID" value="ROL45367.1"/>
    <property type="molecule type" value="Genomic_DNA"/>
</dbReference>
<proteinExistence type="predicted"/>
<name>A0A3N0YGU0_ANAGA</name>
<protein>
    <submittedName>
        <fullName evidence="1">Uncharacterized protein</fullName>
    </submittedName>
</protein>
<reference evidence="1 2" key="1">
    <citation type="submission" date="2018-10" db="EMBL/GenBank/DDBJ databases">
        <title>Genome assembly for a Yunnan-Guizhou Plateau 3E fish, Anabarilius grahami (Regan), and its evolutionary and genetic applications.</title>
        <authorList>
            <person name="Jiang W."/>
        </authorList>
    </citation>
    <scope>NUCLEOTIDE SEQUENCE [LARGE SCALE GENOMIC DNA]</scope>
    <source>
        <strain evidence="1">AG-KIZ</strain>
        <tissue evidence="1">Muscle</tissue>
    </source>
</reference>
<sequence length="107" mass="11913">MEVLAVNGCCLFLLQRFMCSINGDSSRLLFPHPPPPLLAYGATARIAGVRRKHDICSEYKTLHLSSDTAMWWNEGALFVCDGAAILRGNGPLRFAGSRWLHLSQPLW</sequence>
<dbReference type="AlphaFoldDB" id="A0A3N0YGU0"/>
<organism evidence="1 2">
    <name type="scientific">Anabarilius grahami</name>
    <name type="common">Kanglang fish</name>
    <name type="synonym">Barilius grahami</name>
    <dbReference type="NCBI Taxonomy" id="495550"/>
    <lineage>
        <taxon>Eukaryota</taxon>
        <taxon>Metazoa</taxon>
        <taxon>Chordata</taxon>
        <taxon>Craniata</taxon>
        <taxon>Vertebrata</taxon>
        <taxon>Euteleostomi</taxon>
        <taxon>Actinopterygii</taxon>
        <taxon>Neopterygii</taxon>
        <taxon>Teleostei</taxon>
        <taxon>Ostariophysi</taxon>
        <taxon>Cypriniformes</taxon>
        <taxon>Xenocyprididae</taxon>
        <taxon>Xenocypridinae</taxon>
        <taxon>Xenocypridinae incertae sedis</taxon>
        <taxon>Anabarilius</taxon>
    </lineage>
</organism>
<comment type="caution">
    <text evidence="1">The sequence shown here is derived from an EMBL/GenBank/DDBJ whole genome shotgun (WGS) entry which is preliminary data.</text>
</comment>
<dbReference type="Proteomes" id="UP000281406">
    <property type="component" value="Unassembled WGS sequence"/>
</dbReference>
<evidence type="ECO:0000313" key="1">
    <source>
        <dbReference type="EMBL" id="ROL45367.1"/>
    </source>
</evidence>
<keyword evidence="2" id="KW-1185">Reference proteome</keyword>